<name>A0AAD9JDM4_RIDPI</name>
<dbReference type="PANTHER" id="PTHR33206:SF1">
    <property type="entry name" value="DNA-DIRECTED DNA POLYMERASE"/>
    <property type="match status" value="1"/>
</dbReference>
<dbReference type="EMBL" id="JAODUO010002772">
    <property type="protein sequence ID" value="KAK2150395.1"/>
    <property type="molecule type" value="Genomic_DNA"/>
</dbReference>
<dbReference type="PANTHER" id="PTHR33206">
    <property type="entry name" value="PROTEIN CBG10425"/>
    <property type="match status" value="1"/>
</dbReference>
<proteinExistence type="predicted"/>
<protein>
    <submittedName>
        <fullName evidence="1">Uncharacterized protein</fullName>
    </submittedName>
</protein>
<keyword evidence="2" id="KW-1185">Reference proteome</keyword>
<comment type="caution">
    <text evidence="1">The sequence shown here is derived from an EMBL/GenBank/DDBJ whole genome shotgun (WGS) entry which is preliminary data.</text>
</comment>
<evidence type="ECO:0000313" key="1">
    <source>
        <dbReference type="EMBL" id="KAK2150395.1"/>
    </source>
</evidence>
<dbReference type="Proteomes" id="UP001209878">
    <property type="component" value="Unassembled WGS sequence"/>
</dbReference>
<evidence type="ECO:0000313" key="2">
    <source>
        <dbReference type="Proteomes" id="UP001209878"/>
    </source>
</evidence>
<accession>A0AAD9JDM4</accession>
<reference evidence="1" key="1">
    <citation type="journal article" date="2023" name="Mol. Biol. Evol.">
        <title>Third-Generation Sequencing Reveals the Adaptive Role of the Epigenome in Three Deep-Sea Polychaetes.</title>
        <authorList>
            <person name="Perez M."/>
            <person name="Aroh O."/>
            <person name="Sun Y."/>
            <person name="Lan Y."/>
            <person name="Juniper S.K."/>
            <person name="Young C.R."/>
            <person name="Angers B."/>
            <person name="Qian P.Y."/>
        </authorList>
    </citation>
    <scope>NUCLEOTIDE SEQUENCE</scope>
    <source>
        <strain evidence="1">R07B-5</strain>
    </source>
</reference>
<gene>
    <name evidence="1" type="ORF">NP493_2421g00002</name>
</gene>
<sequence>MPTGCYIYRTAESNFKPKQSRKYGKTSLEWLEWLSHSQNICIKHQFNGKEQRIGHRHLPVDGWCAETKTIYKFTGVFHGCPCQGAHQHRQREVDGDLCRPPKDTTYLKHYGEVIEMWECQWLNMRTSPDIKHFLDSKFPNCNPKWEMTQQQVLKNIVDGNLFGIVECDISVPDHLRTYFAEMQPIFKNANISRDDIGEFMYSYAIKHDILKQPRRSLIGSFTGNSTSNSTFKMVPETRTGRLSRLPNYRVRSQSVFRIFCRHRLGCTPRR</sequence>
<dbReference type="AlphaFoldDB" id="A0AAD9JDM4"/>
<organism evidence="1 2">
    <name type="scientific">Ridgeia piscesae</name>
    <name type="common">Tubeworm</name>
    <dbReference type="NCBI Taxonomy" id="27915"/>
    <lineage>
        <taxon>Eukaryota</taxon>
        <taxon>Metazoa</taxon>
        <taxon>Spiralia</taxon>
        <taxon>Lophotrochozoa</taxon>
        <taxon>Annelida</taxon>
        <taxon>Polychaeta</taxon>
        <taxon>Sedentaria</taxon>
        <taxon>Canalipalpata</taxon>
        <taxon>Sabellida</taxon>
        <taxon>Siboglinidae</taxon>
        <taxon>Ridgeia</taxon>
    </lineage>
</organism>